<dbReference type="EMBL" id="JBGMEK010000152">
    <property type="protein sequence ID" value="MFA0813847.1"/>
    <property type="molecule type" value="Genomic_DNA"/>
</dbReference>
<dbReference type="Pfam" id="PF02668">
    <property type="entry name" value="TauD"/>
    <property type="match status" value="1"/>
</dbReference>
<feature type="region of interest" description="Disordered" evidence="4">
    <location>
        <begin position="129"/>
        <end position="150"/>
    </location>
</feature>
<dbReference type="PANTHER" id="PTHR10696:SF56">
    <property type="entry name" value="TAUD_TFDA-LIKE DOMAIN-CONTAINING PROTEIN"/>
    <property type="match status" value="1"/>
</dbReference>
<name>A0ABV4P6G1_9GAMM</name>
<comment type="cofactor">
    <cofactor evidence="1">
        <name>Fe(2+)</name>
        <dbReference type="ChEBI" id="CHEBI:29033"/>
    </cofactor>
</comment>
<sequence length="311" mass="35472">MIKIAPPELVLAQAWSAMDLKNRPDWKFTWPEDWYTEARSLTKWASKRKNPIEDIEANSVSTPSLDKLSHHVKRELREGSGVAWIQGITGIDRERLNLLFLNFSLALGNTIDTYGRLYGVQSTGKDYRNEPIPVSQTNAATGAHTDSSKKSIQPGIVGLCCISPAALGGKSRVVSAARVHENIRARAPDKLKLLYKSYIRDLVTPDSKKSIQQLLSNQFPIFKYVDSKLSIRYMRYWIEKGHQRAGKLLTNDIQQAFDLLDYELNSQNNMISFSMKPGDILFLDNTRVLHDREEFTDTLGQRRLYTRVWIA</sequence>
<keyword evidence="3" id="KW-0045">Antibiotic biosynthesis</keyword>
<dbReference type="Gene3D" id="3.60.130.10">
    <property type="entry name" value="Clavaminate synthase-like"/>
    <property type="match status" value="1"/>
</dbReference>
<dbReference type="InterPro" id="IPR050411">
    <property type="entry name" value="AlphaKG_dependent_hydroxylases"/>
</dbReference>
<dbReference type="InterPro" id="IPR003819">
    <property type="entry name" value="TauD/TfdA-like"/>
</dbReference>
<evidence type="ECO:0000259" key="5">
    <source>
        <dbReference type="Pfam" id="PF02668"/>
    </source>
</evidence>
<evidence type="ECO:0000256" key="3">
    <source>
        <dbReference type="ARBA" id="ARBA00023194"/>
    </source>
</evidence>
<accession>A0ABV4P6G1</accession>
<dbReference type="RefSeq" id="WP_371841680.1">
    <property type="nucleotide sequence ID" value="NZ_JBGMEK010000152.1"/>
</dbReference>
<keyword evidence="2 6" id="KW-0560">Oxidoreductase</keyword>
<feature type="domain" description="TauD/TfdA-like" evidence="5">
    <location>
        <begin position="55"/>
        <end position="309"/>
    </location>
</feature>
<dbReference type="EC" id="1.14.11.-" evidence="6"/>
<evidence type="ECO:0000313" key="7">
    <source>
        <dbReference type="Proteomes" id="UP001569428"/>
    </source>
</evidence>
<dbReference type="Proteomes" id="UP001569428">
    <property type="component" value="Unassembled WGS sequence"/>
</dbReference>
<proteinExistence type="predicted"/>
<evidence type="ECO:0000256" key="2">
    <source>
        <dbReference type="ARBA" id="ARBA00023002"/>
    </source>
</evidence>
<keyword evidence="7" id="KW-1185">Reference proteome</keyword>
<comment type="caution">
    <text evidence="6">The sequence shown here is derived from an EMBL/GenBank/DDBJ whole genome shotgun (WGS) entry which is preliminary data.</text>
</comment>
<dbReference type="InterPro" id="IPR042098">
    <property type="entry name" value="TauD-like_sf"/>
</dbReference>
<keyword evidence="6" id="KW-0223">Dioxygenase</keyword>
<protein>
    <submittedName>
        <fullName evidence="6">TauD/TfdA family dioxygenase</fullName>
        <ecNumber evidence="6">1.14.11.-</ecNumber>
    </submittedName>
</protein>
<evidence type="ECO:0000256" key="4">
    <source>
        <dbReference type="SAM" id="MobiDB-lite"/>
    </source>
</evidence>
<organism evidence="6 7">
    <name type="scientific">Microbulbifer epialgicus</name>
    <dbReference type="NCBI Taxonomy" id="393907"/>
    <lineage>
        <taxon>Bacteria</taxon>
        <taxon>Pseudomonadati</taxon>
        <taxon>Pseudomonadota</taxon>
        <taxon>Gammaproteobacteria</taxon>
        <taxon>Cellvibrionales</taxon>
        <taxon>Microbulbiferaceae</taxon>
        <taxon>Microbulbifer</taxon>
    </lineage>
</organism>
<reference evidence="6 7" key="1">
    <citation type="submission" date="2024-08" db="EMBL/GenBank/DDBJ databases">
        <authorList>
            <person name="Ishaq N."/>
        </authorList>
    </citation>
    <scope>NUCLEOTIDE SEQUENCE [LARGE SCALE GENOMIC DNA]</scope>
    <source>
        <strain evidence="6 7">DSM 18651</strain>
    </source>
</reference>
<gene>
    <name evidence="6" type="ORF">ACCI49_23525</name>
</gene>
<dbReference type="GO" id="GO:0051213">
    <property type="term" value="F:dioxygenase activity"/>
    <property type="evidence" value="ECO:0007669"/>
    <property type="project" value="UniProtKB-KW"/>
</dbReference>
<dbReference type="PANTHER" id="PTHR10696">
    <property type="entry name" value="GAMMA-BUTYROBETAINE HYDROXYLASE-RELATED"/>
    <property type="match status" value="1"/>
</dbReference>
<evidence type="ECO:0000313" key="6">
    <source>
        <dbReference type="EMBL" id="MFA0813847.1"/>
    </source>
</evidence>
<dbReference type="SUPFAM" id="SSF51197">
    <property type="entry name" value="Clavaminate synthase-like"/>
    <property type="match status" value="1"/>
</dbReference>
<evidence type="ECO:0000256" key="1">
    <source>
        <dbReference type="ARBA" id="ARBA00001954"/>
    </source>
</evidence>